<evidence type="ECO:0000313" key="2">
    <source>
        <dbReference type="Proteomes" id="UP000050360"/>
    </source>
</evidence>
<name>A0A0P7ZGZ0_9EURY</name>
<evidence type="ECO:0000313" key="1">
    <source>
        <dbReference type="EMBL" id="KPQ44190.1"/>
    </source>
</evidence>
<dbReference type="Proteomes" id="UP000050360">
    <property type="component" value="Unassembled WGS sequence"/>
</dbReference>
<protein>
    <submittedName>
        <fullName evidence="1">Uncharacterized protein</fullName>
    </submittedName>
</protein>
<gene>
    <name evidence="1" type="ORF">MPEBLZ_01253</name>
</gene>
<comment type="caution">
    <text evidence="1">The sequence shown here is derived from an EMBL/GenBank/DDBJ whole genome shotgun (WGS) entry which is preliminary data.</text>
</comment>
<accession>A0A0P7ZGZ0</accession>
<dbReference type="EMBL" id="LKCM01000104">
    <property type="protein sequence ID" value="KPQ44190.1"/>
    <property type="molecule type" value="Genomic_DNA"/>
</dbReference>
<proteinExistence type="predicted"/>
<reference evidence="1 2" key="1">
    <citation type="submission" date="2015-09" db="EMBL/GenBank/DDBJ databases">
        <title>A metagenomics-based metabolic model of nitrate-dependent anaerobic oxidation of methane by Methanoperedens-like archaea.</title>
        <authorList>
            <person name="Arshad A."/>
            <person name="Speth D.R."/>
            <person name="De Graaf R.M."/>
            <person name="Op Den Camp H.J."/>
            <person name="Jetten M.S."/>
            <person name="Welte C.U."/>
        </authorList>
    </citation>
    <scope>NUCLEOTIDE SEQUENCE [LARGE SCALE GENOMIC DNA]</scope>
</reference>
<organism evidence="1 2">
    <name type="scientific">Candidatus Methanoperedens nitratireducens</name>
    <dbReference type="NCBI Taxonomy" id="1392998"/>
    <lineage>
        <taxon>Archaea</taxon>
        <taxon>Methanobacteriati</taxon>
        <taxon>Methanobacteriota</taxon>
        <taxon>Stenosarchaea group</taxon>
        <taxon>Methanomicrobia</taxon>
        <taxon>Methanosarcinales</taxon>
        <taxon>ANME-2 cluster</taxon>
        <taxon>Candidatus Methanoperedentaceae</taxon>
        <taxon>Candidatus Methanoperedens</taxon>
    </lineage>
</organism>
<sequence>MESSINLEKRLIALDKELHAILNMVRKQKTSGKKTSAVEDSLGAWGYDIDSKKFVDNLRRSKRLDWIK</sequence>
<dbReference type="AlphaFoldDB" id="A0A0P7ZGZ0"/>